<name>A0A024Q857_9BACI</name>
<dbReference type="InterPro" id="IPR010559">
    <property type="entry name" value="Sig_transdc_His_kin_internal"/>
</dbReference>
<keyword evidence="6" id="KW-0812">Transmembrane</keyword>
<comment type="caution">
    <text evidence="8">The sequence shown here is derived from an EMBL/GenBank/DDBJ whole genome shotgun (WGS) entry which is preliminary data.</text>
</comment>
<dbReference type="Pfam" id="PF06580">
    <property type="entry name" value="His_kinase"/>
    <property type="match status" value="1"/>
</dbReference>
<dbReference type="STRING" id="1462526.BN990_01001"/>
<dbReference type="InterPro" id="IPR036890">
    <property type="entry name" value="HATPase_C_sf"/>
</dbReference>
<dbReference type="Gene3D" id="1.10.8.500">
    <property type="entry name" value="HAMP domain in histidine kinase"/>
    <property type="match status" value="1"/>
</dbReference>
<sequence length="583" mass="67214">MMIPNWGLKRKFITVFVVLITLPTVFGFIIYYQTSVALKDQAKEDIIGNLEKNEQNLSAIIEEVTNMTAYMTYDKEFRTFFMTPEAETHQLAYKNAVDGINGYFTFQMISKPYVSSVLLEAEDGTILDLGEPILNGEKELAKAAIQKSGAPLWSDAYHVTSEWEGEKEVISVSRAINDLNQINNRIGMVRIRLDHEKLYRSIESQDSSTKWSYFVLSNEGSVVLHSDPSLVGKQYPETELATWVTKGKASSYRLETKDSNYLVVKKELQGTNWYSVAMVDEGEVVQELYHVRNSIRNMIILLILLGAVAFVGFYRSNIRRIIELTKQTWQVSNGDFTASVDVQSRDEIGILGMHFNKMVKTIQNHINVEYRLKIKQKDSELKALQSQIDPHFLYNTLDMIRWTARLENAYETSRLIERLSSIFRMKLNNGKPWVQLKEEINYIKNYLELQQSRLGDRLQFYINVQDDVKDNYVLKQLLQPLVENSIKHGFKDLPRQGIIRIHGYRSYNSLYINVIDNGWGFTNPEKIGIHGYALRNLQERLELVFGKAATLEKTNLTQGASIQIVLPLIDMERVKNIQRELGE</sequence>
<dbReference type="EMBL" id="CCDP010000001">
    <property type="protein sequence ID" value="CDQ38728.1"/>
    <property type="molecule type" value="Genomic_DNA"/>
</dbReference>
<comment type="subcellular location">
    <subcellularLocation>
        <location evidence="1">Cell membrane</location>
        <topology evidence="1">Multi-pass membrane protein</topology>
    </subcellularLocation>
</comment>
<evidence type="ECO:0000259" key="7">
    <source>
        <dbReference type="PROSITE" id="PS50885"/>
    </source>
</evidence>
<evidence type="ECO:0000256" key="6">
    <source>
        <dbReference type="SAM" id="Phobius"/>
    </source>
</evidence>
<evidence type="ECO:0000313" key="9">
    <source>
        <dbReference type="Proteomes" id="UP000028875"/>
    </source>
</evidence>
<dbReference type="Gene3D" id="3.30.450.20">
    <property type="entry name" value="PAS domain"/>
    <property type="match status" value="1"/>
</dbReference>
<feature type="transmembrane region" description="Helical" evidence="6">
    <location>
        <begin position="12"/>
        <end position="32"/>
    </location>
</feature>
<proteinExistence type="predicted"/>
<dbReference type="RefSeq" id="WP_232620929.1">
    <property type="nucleotide sequence ID" value="NZ_BNER01000010.1"/>
</dbReference>
<dbReference type="SMART" id="SM00304">
    <property type="entry name" value="HAMP"/>
    <property type="match status" value="1"/>
</dbReference>
<keyword evidence="2" id="KW-1003">Cell membrane</keyword>
<dbReference type="Pfam" id="PF00672">
    <property type="entry name" value="HAMP"/>
    <property type="match status" value="1"/>
</dbReference>
<dbReference type="InterPro" id="IPR050640">
    <property type="entry name" value="Bact_2-comp_sensor_kinase"/>
</dbReference>
<keyword evidence="6" id="KW-1133">Transmembrane helix</keyword>
<evidence type="ECO:0000313" key="8">
    <source>
        <dbReference type="EMBL" id="CDQ38728.1"/>
    </source>
</evidence>
<dbReference type="SUPFAM" id="SSF158472">
    <property type="entry name" value="HAMP domain-like"/>
    <property type="match status" value="1"/>
</dbReference>
<dbReference type="GO" id="GO:0000155">
    <property type="term" value="F:phosphorelay sensor kinase activity"/>
    <property type="evidence" value="ECO:0007669"/>
    <property type="project" value="InterPro"/>
</dbReference>
<dbReference type="GO" id="GO:0005886">
    <property type="term" value="C:plasma membrane"/>
    <property type="evidence" value="ECO:0007669"/>
    <property type="project" value="UniProtKB-SubCell"/>
</dbReference>
<gene>
    <name evidence="8" type="primary">yehU</name>
    <name evidence="8" type="ORF">BN990_01001</name>
</gene>
<reference evidence="9" key="2">
    <citation type="submission" date="2014-05" db="EMBL/GenBank/DDBJ databases">
        <title>Draft genome sequence of Virgibacillus massiliensis Vm-5.</title>
        <authorList>
            <person name="Khelaifia S."/>
            <person name="Croce O."/>
            <person name="Lagier J.C."/>
            <person name="Raoult D."/>
        </authorList>
    </citation>
    <scope>NUCLEOTIDE SEQUENCE [LARGE SCALE GENOMIC DNA]</scope>
    <source>
        <strain evidence="9">Vm-5</strain>
    </source>
</reference>
<keyword evidence="4" id="KW-0808">Transferase</keyword>
<evidence type="ECO:0000256" key="3">
    <source>
        <dbReference type="ARBA" id="ARBA00022553"/>
    </source>
</evidence>
<dbReference type="CDD" id="cd06225">
    <property type="entry name" value="HAMP"/>
    <property type="match status" value="1"/>
</dbReference>
<keyword evidence="5 6" id="KW-0472">Membrane</keyword>
<reference evidence="8 9" key="1">
    <citation type="submission" date="2014-03" db="EMBL/GenBank/DDBJ databases">
        <authorList>
            <person name="Urmite Genomes U."/>
        </authorList>
    </citation>
    <scope>NUCLEOTIDE SEQUENCE [LARGE SCALE GENOMIC DNA]</scope>
    <source>
        <strain evidence="8 9">Vm-5</strain>
    </source>
</reference>
<dbReference type="Gene3D" id="3.30.565.10">
    <property type="entry name" value="Histidine kinase-like ATPase, C-terminal domain"/>
    <property type="match status" value="1"/>
</dbReference>
<feature type="transmembrane region" description="Helical" evidence="6">
    <location>
        <begin position="295"/>
        <end position="314"/>
    </location>
</feature>
<dbReference type="PANTHER" id="PTHR34220:SF7">
    <property type="entry name" value="SENSOR HISTIDINE KINASE YPDA"/>
    <property type="match status" value="1"/>
</dbReference>
<evidence type="ECO:0000256" key="1">
    <source>
        <dbReference type="ARBA" id="ARBA00004651"/>
    </source>
</evidence>
<feature type="domain" description="HAMP" evidence="7">
    <location>
        <begin position="315"/>
        <end position="367"/>
    </location>
</feature>
<dbReference type="Proteomes" id="UP000028875">
    <property type="component" value="Unassembled WGS sequence"/>
</dbReference>
<evidence type="ECO:0000256" key="2">
    <source>
        <dbReference type="ARBA" id="ARBA00022475"/>
    </source>
</evidence>
<dbReference type="SUPFAM" id="SSF55874">
    <property type="entry name" value="ATPase domain of HSP90 chaperone/DNA topoisomerase II/histidine kinase"/>
    <property type="match status" value="1"/>
</dbReference>
<keyword evidence="8" id="KW-0418">Kinase</keyword>
<keyword evidence="9" id="KW-1185">Reference proteome</keyword>
<dbReference type="PANTHER" id="PTHR34220">
    <property type="entry name" value="SENSOR HISTIDINE KINASE YPDA"/>
    <property type="match status" value="1"/>
</dbReference>
<keyword evidence="3" id="KW-0597">Phosphoprotein</keyword>
<dbReference type="PROSITE" id="PS50885">
    <property type="entry name" value="HAMP"/>
    <property type="match status" value="1"/>
</dbReference>
<accession>A0A024Q857</accession>
<dbReference type="eggNOG" id="COG2972">
    <property type="taxonomic scope" value="Bacteria"/>
</dbReference>
<dbReference type="AlphaFoldDB" id="A0A024Q857"/>
<evidence type="ECO:0000256" key="5">
    <source>
        <dbReference type="ARBA" id="ARBA00023136"/>
    </source>
</evidence>
<protein>
    <submittedName>
        <fullName evidence="8">Sensor histidine kinase YehU</fullName>
    </submittedName>
</protein>
<organism evidence="8 9">
    <name type="scientific">Virgibacillus massiliensis</name>
    <dbReference type="NCBI Taxonomy" id="1462526"/>
    <lineage>
        <taxon>Bacteria</taxon>
        <taxon>Bacillati</taxon>
        <taxon>Bacillota</taxon>
        <taxon>Bacilli</taxon>
        <taxon>Bacillales</taxon>
        <taxon>Bacillaceae</taxon>
        <taxon>Virgibacillus</taxon>
    </lineage>
</organism>
<evidence type="ECO:0000256" key="4">
    <source>
        <dbReference type="ARBA" id="ARBA00022679"/>
    </source>
</evidence>
<dbReference type="InterPro" id="IPR003660">
    <property type="entry name" value="HAMP_dom"/>
</dbReference>